<dbReference type="PROSITE" id="PS50076">
    <property type="entry name" value="DNAJ_2"/>
    <property type="match status" value="1"/>
</dbReference>
<dbReference type="SFLD" id="SFLDF00275">
    <property type="entry name" value="adenosine_C2_methyltransferase"/>
    <property type="match status" value="1"/>
</dbReference>
<keyword evidence="3" id="KW-0004">4Fe-4S</keyword>
<dbReference type="GO" id="GO:0046872">
    <property type="term" value="F:metal ion binding"/>
    <property type="evidence" value="ECO:0007669"/>
    <property type="project" value="UniProtKB-KW"/>
</dbReference>
<dbReference type="InterPro" id="IPR018253">
    <property type="entry name" value="DnaJ_domain_CS"/>
</dbReference>
<evidence type="ECO:0000256" key="1">
    <source>
        <dbReference type="ARBA" id="ARBA00001966"/>
    </source>
</evidence>
<reference evidence="14" key="1">
    <citation type="submission" date="2021-02" db="EMBL/GenBank/DDBJ databases">
        <authorList>
            <person name="Dougan E. K."/>
            <person name="Rhodes N."/>
            <person name="Thang M."/>
            <person name="Chan C."/>
        </authorList>
    </citation>
    <scope>NUCLEOTIDE SEQUENCE</scope>
</reference>
<dbReference type="InterPro" id="IPR001623">
    <property type="entry name" value="DnaJ_domain"/>
</dbReference>
<dbReference type="CDD" id="cd06257">
    <property type="entry name" value="DnaJ"/>
    <property type="match status" value="1"/>
</dbReference>
<keyword evidence="15" id="KW-1185">Reference proteome</keyword>
<evidence type="ECO:0000313" key="15">
    <source>
        <dbReference type="Proteomes" id="UP000604046"/>
    </source>
</evidence>
<evidence type="ECO:0000259" key="12">
    <source>
        <dbReference type="PROSITE" id="PS50076"/>
    </source>
</evidence>
<dbReference type="PRINTS" id="PR00625">
    <property type="entry name" value="JDOMAIN"/>
</dbReference>
<name>A0A812LKH7_9DINO</name>
<dbReference type="InterPro" id="IPR004383">
    <property type="entry name" value="rRNA_lsu_MTrfase_RlmN/Cfr"/>
</dbReference>
<comment type="subcellular location">
    <subcellularLocation>
        <location evidence="2">Cytoplasm</location>
    </subcellularLocation>
</comment>
<dbReference type="InterPro" id="IPR007197">
    <property type="entry name" value="rSAM"/>
</dbReference>
<dbReference type="Gene3D" id="3.20.20.70">
    <property type="entry name" value="Aldolase class I"/>
    <property type="match status" value="1"/>
</dbReference>
<keyword evidence="6" id="KW-0808">Transferase</keyword>
<feature type="region of interest" description="Disordered" evidence="11">
    <location>
        <begin position="422"/>
        <end position="441"/>
    </location>
</feature>
<dbReference type="GO" id="GO:0070475">
    <property type="term" value="P:rRNA base methylation"/>
    <property type="evidence" value="ECO:0007669"/>
    <property type="project" value="TreeGrafter"/>
</dbReference>
<dbReference type="PANTHER" id="PTHR30544">
    <property type="entry name" value="23S RRNA METHYLTRANSFERASE"/>
    <property type="match status" value="1"/>
</dbReference>
<keyword evidence="7" id="KW-0949">S-adenosyl-L-methionine</keyword>
<dbReference type="PANTHER" id="PTHR30544:SF5">
    <property type="entry name" value="RADICAL SAM CORE DOMAIN-CONTAINING PROTEIN"/>
    <property type="match status" value="1"/>
</dbReference>
<dbReference type="SFLD" id="SFLDS00029">
    <property type="entry name" value="Radical_SAM"/>
    <property type="match status" value="1"/>
</dbReference>
<dbReference type="InterPro" id="IPR058240">
    <property type="entry name" value="rSAM_sf"/>
</dbReference>
<comment type="cofactor">
    <cofactor evidence="1">
        <name>[4Fe-4S] cluster</name>
        <dbReference type="ChEBI" id="CHEBI:49883"/>
    </cofactor>
</comment>
<dbReference type="InterPro" id="IPR040072">
    <property type="entry name" value="Methyltransferase_A"/>
</dbReference>
<dbReference type="SUPFAM" id="SSF102114">
    <property type="entry name" value="Radical SAM enzymes"/>
    <property type="match status" value="1"/>
</dbReference>
<dbReference type="SFLD" id="SFLDG01062">
    <property type="entry name" value="methyltransferase_(Class_A)"/>
    <property type="match status" value="1"/>
</dbReference>
<feature type="compositionally biased region" description="Basic and acidic residues" evidence="11">
    <location>
        <begin position="306"/>
        <end position="317"/>
    </location>
</feature>
<organism evidence="14 15">
    <name type="scientific">Symbiodinium natans</name>
    <dbReference type="NCBI Taxonomy" id="878477"/>
    <lineage>
        <taxon>Eukaryota</taxon>
        <taxon>Sar</taxon>
        <taxon>Alveolata</taxon>
        <taxon>Dinophyceae</taxon>
        <taxon>Suessiales</taxon>
        <taxon>Symbiodiniaceae</taxon>
        <taxon>Symbiodinium</taxon>
    </lineage>
</organism>
<evidence type="ECO:0000256" key="6">
    <source>
        <dbReference type="ARBA" id="ARBA00022679"/>
    </source>
</evidence>
<dbReference type="GO" id="GO:0008173">
    <property type="term" value="F:RNA methyltransferase activity"/>
    <property type="evidence" value="ECO:0007669"/>
    <property type="project" value="InterPro"/>
</dbReference>
<keyword evidence="9" id="KW-0408">Iron</keyword>
<dbReference type="Proteomes" id="UP000604046">
    <property type="component" value="Unassembled WGS sequence"/>
</dbReference>
<evidence type="ECO:0000313" key="14">
    <source>
        <dbReference type="EMBL" id="CAE7247769.1"/>
    </source>
</evidence>
<accession>A0A812LKH7</accession>
<evidence type="ECO:0000256" key="10">
    <source>
        <dbReference type="ARBA" id="ARBA00023014"/>
    </source>
</evidence>
<dbReference type="PROSITE" id="PS51918">
    <property type="entry name" value="RADICAL_SAM"/>
    <property type="match status" value="1"/>
</dbReference>
<keyword evidence="4" id="KW-0963">Cytoplasm</keyword>
<dbReference type="GO" id="GO:0051539">
    <property type="term" value="F:4 iron, 4 sulfur cluster binding"/>
    <property type="evidence" value="ECO:0007669"/>
    <property type="project" value="UniProtKB-KW"/>
</dbReference>
<protein>
    <submittedName>
        <fullName evidence="14">RlmN protein</fullName>
    </submittedName>
</protein>
<evidence type="ECO:0000256" key="9">
    <source>
        <dbReference type="ARBA" id="ARBA00023004"/>
    </source>
</evidence>
<proteinExistence type="predicted"/>
<dbReference type="Pfam" id="PF04055">
    <property type="entry name" value="Radical_SAM"/>
    <property type="match status" value="1"/>
</dbReference>
<evidence type="ECO:0000256" key="5">
    <source>
        <dbReference type="ARBA" id="ARBA00022603"/>
    </source>
</evidence>
<dbReference type="Pfam" id="PF00226">
    <property type="entry name" value="DnaJ"/>
    <property type="match status" value="1"/>
</dbReference>
<feature type="region of interest" description="Disordered" evidence="11">
    <location>
        <begin position="282"/>
        <end position="319"/>
    </location>
</feature>
<sequence length="924" mass="101698">MVPQTFAEAILARQGGDRGTGWEPLPTVAATRAEYSLEWQDVQDSKRHGRVTFSRKCQAHVRALPPSTTIQLRVVARVFAPLPGGNPVAKGKEDPASRSWQDHRLVGRWLYGAKPSEYRIGRRSDGLLVFMGPHASGATVMGVLEPEGHWLQAELASASGDVVGHIRLFYDQEEDAVISNFKNIQNVDWGRDIAAKKGGDEEILTTVVGRWLQARTADAITDRDEEEFCYDSLCNKRGKCQRCACQIFVLSEHLMNQEMLCKRCGCAAIHHAKVGKYRIHDHAQKGGKDSEEAHGSAPAKPAQKSAMDEMPSRRWSLDDAPPSEEIVEFIIRQLELAKNLYEVLGVAPSSSALEIRQAFRAISLRVHPDKINAQAQTEDEQSLSALAEDAFKLASSAYEVLNDEIERRSYDRQLYLDWVRTEKPKAKPKPKPKAKQQAQTPTAVCKKQQLPDSQFQSFPQPKLLQTQLLTLPGDRLASLLGTTSLARKALEPLHAGRTWEAVRNGRDPLQAEGSSKRLRQMLAELALSMEPMAAPCMESTVVGEGTCKMLVRLADGLSIECVLIRMAKHSSLCVSSQVGCKQACSFCATGKLGEIRNLTTHEILAQVWLAQRQARTLNWPRVRNLVFMGMGEPANNLDSVAEALELLTDARSFSMSGCYITVSTVAPSPAKILSLSELPCKLAWSVHAATDPVRRQLVPSSKHSVTDLRDAFLKCLQLRPEKFRQLLCEVVLLDDINTDRRHAKALSDLLFPFQRDQILVNLIPYNDIDGLASRGARVDAQTSKMRAPSLDTVRSFQRSLWQRGLYCSVRQTRGESKASACGQLAAVAGLATLVSQKNPTDVVDTGDEEDKDPGFVQRLAVFRVTRGSSGYTRFGSSGTIKENPAGGFSFELPGGGGIHIDNGCGPLASLSNLAFGNTVDTCRQ</sequence>
<evidence type="ECO:0000256" key="11">
    <source>
        <dbReference type="SAM" id="MobiDB-lite"/>
    </source>
</evidence>
<gene>
    <name evidence="14" type="primary">rlmN</name>
    <name evidence="14" type="ORF">SNAT2548_LOCUS11930</name>
</gene>
<dbReference type="AlphaFoldDB" id="A0A812LKH7"/>
<dbReference type="InterPro" id="IPR036869">
    <property type="entry name" value="J_dom_sf"/>
</dbReference>
<dbReference type="Gene3D" id="1.10.287.110">
    <property type="entry name" value="DnaJ domain"/>
    <property type="match status" value="1"/>
</dbReference>
<dbReference type="PROSITE" id="PS00636">
    <property type="entry name" value="DNAJ_1"/>
    <property type="match status" value="1"/>
</dbReference>
<evidence type="ECO:0000256" key="4">
    <source>
        <dbReference type="ARBA" id="ARBA00022490"/>
    </source>
</evidence>
<keyword evidence="8" id="KW-0479">Metal-binding</keyword>
<keyword evidence="10" id="KW-0411">Iron-sulfur</keyword>
<evidence type="ECO:0000259" key="13">
    <source>
        <dbReference type="PROSITE" id="PS51918"/>
    </source>
</evidence>
<evidence type="ECO:0000256" key="7">
    <source>
        <dbReference type="ARBA" id="ARBA00022691"/>
    </source>
</evidence>
<dbReference type="GO" id="GO:0030488">
    <property type="term" value="P:tRNA methylation"/>
    <property type="evidence" value="ECO:0007669"/>
    <property type="project" value="TreeGrafter"/>
</dbReference>
<dbReference type="OrthoDB" id="445556at2759"/>
<dbReference type="SUPFAM" id="SSF46565">
    <property type="entry name" value="Chaperone J-domain"/>
    <property type="match status" value="1"/>
</dbReference>
<dbReference type="EMBL" id="CAJNDS010001112">
    <property type="protein sequence ID" value="CAE7247769.1"/>
    <property type="molecule type" value="Genomic_DNA"/>
</dbReference>
<evidence type="ECO:0000256" key="2">
    <source>
        <dbReference type="ARBA" id="ARBA00004496"/>
    </source>
</evidence>
<feature type="domain" description="Radical SAM core" evidence="13">
    <location>
        <begin position="566"/>
        <end position="803"/>
    </location>
</feature>
<feature type="compositionally biased region" description="Basic and acidic residues" evidence="11">
    <location>
        <begin position="282"/>
        <end position="294"/>
    </location>
</feature>
<comment type="caution">
    <text evidence="14">The sequence shown here is derived from an EMBL/GenBank/DDBJ whole genome shotgun (WGS) entry which is preliminary data.</text>
</comment>
<feature type="domain" description="J" evidence="12">
    <location>
        <begin position="339"/>
        <end position="414"/>
    </location>
</feature>
<evidence type="ECO:0000256" key="8">
    <source>
        <dbReference type="ARBA" id="ARBA00022723"/>
    </source>
</evidence>
<keyword evidence="5" id="KW-0489">Methyltransferase</keyword>
<dbReference type="InterPro" id="IPR013785">
    <property type="entry name" value="Aldolase_TIM"/>
</dbReference>
<dbReference type="SMART" id="SM00271">
    <property type="entry name" value="DnaJ"/>
    <property type="match status" value="1"/>
</dbReference>
<evidence type="ECO:0000256" key="3">
    <source>
        <dbReference type="ARBA" id="ARBA00022485"/>
    </source>
</evidence>
<dbReference type="GO" id="GO:0005737">
    <property type="term" value="C:cytoplasm"/>
    <property type="evidence" value="ECO:0007669"/>
    <property type="project" value="UniProtKB-SubCell"/>
</dbReference>